<evidence type="ECO:0000256" key="1">
    <source>
        <dbReference type="SAM" id="MobiDB-lite"/>
    </source>
</evidence>
<gene>
    <name evidence="2" type="ORF">CGI_10013863</name>
</gene>
<name>K1Q6B2_MAGGI</name>
<dbReference type="EMBL" id="JH817916">
    <property type="protein sequence ID" value="EKC26824.1"/>
    <property type="molecule type" value="Genomic_DNA"/>
</dbReference>
<reference evidence="2" key="1">
    <citation type="journal article" date="2012" name="Nature">
        <title>The oyster genome reveals stress adaptation and complexity of shell formation.</title>
        <authorList>
            <person name="Zhang G."/>
            <person name="Fang X."/>
            <person name="Guo X."/>
            <person name="Li L."/>
            <person name="Luo R."/>
            <person name="Xu F."/>
            <person name="Yang P."/>
            <person name="Zhang L."/>
            <person name="Wang X."/>
            <person name="Qi H."/>
            <person name="Xiong Z."/>
            <person name="Que H."/>
            <person name="Xie Y."/>
            <person name="Holland P.W."/>
            <person name="Paps J."/>
            <person name="Zhu Y."/>
            <person name="Wu F."/>
            <person name="Chen Y."/>
            <person name="Wang J."/>
            <person name="Peng C."/>
            <person name="Meng J."/>
            <person name="Yang L."/>
            <person name="Liu J."/>
            <person name="Wen B."/>
            <person name="Zhang N."/>
            <person name="Huang Z."/>
            <person name="Zhu Q."/>
            <person name="Feng Y."/>
            <person name="Mount A."/>
            <person name="Hedgecock D."/>
            <person name="Xu Z."/>
            <person name="Liu Y."/>
            <person name="Domazet-Loso T."/>
            <person name="Du Y."/>
            <person name="Sun X."/>
            <person name="Zhang S."/>
            <person name="Liu B."/>
            <person name="Cheng P."/>
            <person name="Jiang X."/>
            <person name="Li J."/>
            <person name="Fan D."/>
            <person name="Wang W."/>
            <person name="Fu W."/>
            <person name="Wang T."/>
            <person name="Wang B."/>
            <person name="Zhang J."/>
            <person name="Peng Z."/>
            <person name="Li Y."/>
            <person name="Li N."/>
            <person name="Wang J."/>
            <person name="Chen M."/>
            <person name="He Y."/>
            <person name="Tan F."/>
            <person name="Song X."/>
            <person name="Zheng Q."/>
            <person name="Huang R."/>
            <person name="Yang H."/>
            <person name="Du X."/>
            <person name="Chen L."/>
            <person name="Yang M."/>
            <person name="Gaffney P.M."/>
            <person name="Wang S."/>
            <person name="Luo L."/>
            <person name="She Z."/>
            <person name="Ming Y."/>
            <person name="Huang W."/>
            <person name="Zhang S."/>
            <person name="Huang B."/>
            <person name="Zhang Y."/>
            <person name="Qu T."/>
            <person name="Ni P."/>
            <person name="Miao G."/>
            <person name="Wang J."/>
            <person name="Wang Q."/>
            <person name="Steinberg C.E."/>
            <person name="Wang H."/>
            <person name="Li N."/>
            <person name="Qian L."/>
            <person name="Zhang G."/>
            <person name="Li Y."/>
            <person name="Yang H."/>
            <person name="Liu X."/>
            <person name="Wang J."/>
            <person name="Yin Y."/>
            <person name="Wang J."/>
        </authorList>
    </citation>
    <scope>NUCLEOTIDE SEQUENCE [LARGE SCALE GENOMIC DNA]</scope>
    <source>
        <strain evidence="2">05x7-T-G4-1.051#20</strain>
    </source>
</reference>
<sequence length="279" mass="30033">MELQKLKGVGPAVADNIKAYLSTSGNFLGPEDLAQSQSEGSTSVGDVSENSPSPAVHETADEEVFTDQGIGPGDTPHGNPQSERTGSEEIINDALRGLITKKNKEKSKSQSLRPKEFELPPPLKDPSDQRYVKGARSVNNEQKPVVGAGIDTFEQKHAVIAGMEGGYLNTQMLNTSVAPPVQTSCSPVPQMFPPTTVSAPYGGMQPQWGMQYSPGSSTMMPPYGMAPWGPYPYPYYPPQPYGHPIMSLPQTKGVFVPSVSAVKSEPFNMFPQLVPMGHR</sequence>
<protein>
    <submittedName>
        <fullName evidence="2">Uncharacterized protein</fullName>
    </submittedName>
</protein>
<evidence type="ECO:0000313" key="2">
    <source>
        <dbReference type="EMBL" id="EKC26824.1"/>
    </source>
</evidence>
<dbReference type="AlphaFoldDB" id="K1Q6B2"/>
<organism evidence="2">
    <name type="scientific">Magallana gigas</name>
    <name type="common">Pacific oyster</name>
    <name type="synonym">Crassostrea gigas</name>
    <dbReference type="NCBI Taxonomy" id="29159"/>
    <lineage>
        <taxon>Eukaryota</taxon>
        <taxon>Metazoa</taxon>
        <taxon>Spiralia</taxon>
        <taxon>Lophotrochozoa</taxon>
        <taxon>Mollusca</taxon>
        <taxon>Bivalvia</taxon>
        <taxon>Autobranchia</taxon>
        <taxon>Pteriomorphia</taxon>
        <taxon>Ostreida</taxon>
        <taxon>Ostreoidea</taxon>
        <taxon>Ostreidae</taxon>
        <taxon>Magallana</taxon>
    </lineage>
</organism>
<dbReference type="InParanoid" id="K1Q6B2"/>
<dbReference type="HOGENOM" id="CLU_998355_0_0_1"/>
<proteinExistence type="predicted"/>
<feature type="region of interest" description="Disordered" evidence="1">
    <location>
        <begin position="23"/>
        <end position="129"/>
    </location>
</feature>
<accession>K1Q6B2</accession>
<feature type="compositionally biased region" description="Polar residues" evidence="1">
    <location>
        <begin position="34"/>
        <end position="53"/>
    </location>
</feature>